<organism evidence="1 2">
    <name type="scientific">Tetrapyrgos nigripes</name>
    <dbReference type="NCBI Taxonomy" id="182062"/>
    <lineage>
        <taxon>Eukaryota</taxon>
        <taxon>Fungi</taxon>
        <taxon>Dikarya</taxon>
        <taxon>Basidiomycota</taxon>
        <taxon>Agaricomycotina</taxon>
        <taxon>Agaricomycetes</taxon>
        <taxon>Agaricomycetidae</taxon>
        <taxon>Agaricales</taxon>
        <taxon>Marasmiineae</taxon>
        <taxon>Marasmiaceae</taxon>
        <taxon>Tetrapyrgos</taxon>
    </lineage>
</organism>
<evidence type="ECO:0000313" key="1">
    <source>
        <dbReference type="EMBL" id="KAF5370139.1"/>
    </source>
</evidence>
<dbReference type="EMBL" id="JAACJM010000012">
    <property type="protein sequence ID" value="KAF5370139.1"/>
    <property type="molecule type" value="Genomic_DNA"/>
</dbReference>
<accession>A0A8H5GSE3</accession>
<reference evidence="1 2" key="1">
    <citation type="journal article" date="2020" name="ISME J.">
        <title>Uncovering the hidden diversity of litter-decomposition mechanisms in mushroom-forming fungi.</title>
        <authorList>
            <person name="Floudas D."/>
            <person name="Bentzer J."/>
            <person name="Ahren D."/>
            <person name="Johansson T."/>
            <person name="Persson P."/>
            <person name="Tunlid A."/>
        </authorList>
    </citation>
    <scope>NUCLEOTIDE SEQUENCE [LARGE SCALE GENOMIC DNA]</scope>
    <source>
        <strain evidence="1 2">CBS 291.85</strain>
    </source>
</reference>
<dbReference type="AlphaFoldDB" id="A0A8H5GSE3"/>
<protein>
    <submittedName>
        <fullName evidence="1">Uncharacterized protein</fullName>
    </submittedName>
</protein>
<evidence type="ECO:0000313" key="2">
    <source>
        <dbReference type="Proteomes" id="UP000559256"/>
    </source>
</evidence>
<keyword evidence="2" id="KW-1185">Reference proteome</keyword>
<comment type="caution">
    <text evidence="1">The sequence shown here is derived from an EMBL/GenBank/DDBJ whole genome shotgun (WGS) entry which is preliminary data.</text>
</comment>
<sequence>MTLILYHHTTTRRPVSFCTSYNTTLTKNTMLIAQGAHTSSSPFLKIIVTGSFGTLPPFTYMRATPADAPTLLKEVDSATRPLDEAPAPLLSTG</sequence>
<dbReference type="Proteomes" id="UP000559256">
    <property type="component" value="Unassembled WGS sequence"/>
</dbReference>
<feature type="non-terminal residue" evidence="1">
    <location>
        <position position="93"/>
    </location>
</feature>
<proteinExistence type="predicted"/>
<name>A0A8H5GSE3_9AGAR</name>
<gene>
    <name evidence="1" type="ORF">D9758_001007</name>
</gene>